<organism evidence="1 2">
    <name type="scientific">Manihot esculenta</name>
    <name type="common">Cassava</name>
    <name type="synonym">Jatropha manihot</name>
    <dbReference type="NCBI Taxonomy" id="3983"/>
    <lineage>
        <taxon>Eukaryota</taxon>
        <taxon>Viridiplantae</taxon>
        <taxon>Streptophyta</taxon>
        <taxon>Embryophyta</taxon>
        <taxon>Tracheophyta</taxon>
        <taxon>Spermatophyta</taxon>
        <taxon>Magnoliopsida</taxon>
        <taxon>eudicotyledons</taxon>
        <taxon>Gunneridae</taxon>
        <taxon>Pentapetalae</taxon>
        <taxon>rosids</taxon>
        <taxon>fabids</taxon>
        <taxon>Malpighiales</taxon>
        <taxon>Euphorbiaceae</taxon>
        <taxon>Crotonoideae</taxon>
        <taxon>Manihoteae</taxon>
        <taxon>Manihot</taxon>
    </lineage>
</organism>
<evidence type="ECO:0000313" key="2">
    <source>
        <dbReference type="Proteomes" id="UP000091857"/>
    </source>
</evidence>
<protein>
    <submittedName>
        <fullName evidence="1">Uncharacterized protein</fullName>
    </submittedName>
</protein>
<keyword evidence="2" id="KW-1185">Reference proteome</keyword>
<reference evidence="2" key="1">
    <citation type="journal article" date="2016" name="Nat. Biotechnol.">
        <title>Sequencing wild and cultivated cassava and related species reveals extensive interspecific hybridization and genetic diversity.</title>
        <authorList>
            <person name="Bredeson J.V."/>
            <person name="Lyons J.B."/>
            <person name="Prochnik S.E."/>
            <person name="Wu G.A."/>
            <person name="Ha C.M."/>
            <person name="Edsinger-Gonzales E."/>
            <person name="Grimwood J."/>
            <person name="Schmutz J."/>
            <person name="Rabbi I.Y."/>
            <person name="Egesi C."/>
            <person name="Nauluvula P."/>
            <person name="Lebot V."/>
            <person name="Ndunguru J."/>
            <person name="Mkamilo G."/>
            <person name="Bart R.S."/>
            <person name="Setter T.L."/>
            <person name="Gleadow R.M."/>
            <person name="Kulakow P."/>
            <person name="Ferguson M.E."/>
            <person name="Rounsley S."/>
            <person name="Rokhsar D.S."/>
        </authorList>
    </citation>
    <scope>NUCLEOTIDE SEQUENCE [LARGE SCALE GENOMIC DNA]</scope>
    <source>
        <strain evidence="2">cv. AM560-2</strain>
    </source>
</reference>
<comment type="caution">
    <text evidence="1">The sequence shown here is derived from an EMBL/GenBank/DDBJ whole genome shotgun (WGS) entry which is preliminary data.</text>
</comment>
<dbReference type="Proteomes" id="UP000091857">
    <property type="component" value="Chromosome 12"/>
</dbReference>
<evidence type="ECO:0000313" key="1">
    <source>
        <dbReference type="EMBL" id="KAG8642640.1"/>
    </source>
</evidence>
<sequence>MAACHIRSISLPSRSHPLIVNIEEQLYKLKASKSSSMSCKLNGLKNLFECIDDLLQMPMAQQSLTRERQNLCVESTLNGSMELLDLCDSTRDLFSQMKECVQELELSLRRRKGKDSGIALNKVITKYLRTLKRKERNSTTEAMENNAKLTNMISILTRAQEISLGEFKSILSFISQPKEKSKPSGWSIISKALLSRRVSYEVETEVNDVEKLDAELLILKSSKDISISQLQSLLKGLEALGSSIQESEEELECIYRQLVKTRVSLLNILNH</sequence>
<proteinExistence type="predicted"/>
<dbReference type="EMBL" id="CM004398">
    <property type="protein sequence ID" value="KAG8642640.1"/>
    <property type="molecule type" value="Genomic_DNA"/>
</dbReference>
<name>A0ACB7GQY2_MANES</name>
<accession>A0ACB7GQY2</accession>
<gene>
    <name evidence="1" type="ORF">MANES_12G105200v8</name>
</gene>